<name>A0ABV1FN06_9BACT</name>
<sequence length="161" mass="18885">MKKALLTFAMLCTFTLGTQAQQIYNEVMRMQEEFKTIKYDKNKPMTERKTASFKWDVIEYMLYKSKDDNTFTEKQLGIQTYAMTEFVNLYFKRLSEAKNSTSKKEIAVARFKAASLNNVLFGDTDYELCRAYVDNTNFLTPFSLDTDWVKALAEIRSKSWD</sequence>
<keyword evidence="1" id="KW-0732">Signal</keyword>
<gene>
    <name evidence="2" type="ORF">AAAT34_01685</name>
</gene>
<protein>
    <submittedName>
        <fullName evidence="2">Uncharacterized protein</fullName>
    </submittedName>
</protein>
<feature type="chain" id="PRO_5046396107" evidence="1">
    <location>
        <begin position="21"/>
        <end position="161"/>
    </location>
</feature>
<evidence type="ECO:0000313" key="2">
    <source>
        <dbReference type="EMBL" id="MEQ2485763.1"/>
    </source>
</evidence>
<dbReference type="Proteomes" id="UP001487296">
    <property type="component" value="Unassembled WGS sequence"/>
</dbReference>
<reference evidence="2 3" key="1">
    <citation type="submission" date="2024-04" db="EMBL/GenBank/DDBJ databases">
        <title>Human intestinal bacterial collection.</title>
        <authorList>
            <person name="Pauvert C."/>
            <person name="Hitch T.C.A."/>
            <person name="Clavel T."/>
        </authorList>
    </citation>
    <scope>NUCLEOTIDE SEQUENCE [LARGE SCALE GENOMIC DNA]</scope>
    <source>
        <strain evidence="2 3">CLA-AA-H145</strain>
    </source>
</reference>
<evidence type="ECO:0000256" key="1">
    <source>
        <dbReference type="SAM" id="SignalP"/>
    </source>
</evidence>
<evidence type="ECO:0000313" key="3">
    <source>
        <dbReference type="Proteomes" id="UP001487296"/>
    </source>
</evidence>
<organism evidence="2 3">
    <name type="scientific">Hallella faecis</name>
    <dbReference type="NCBI Taxonomy" id="2841596"/>
    <lineage>
        <taxon>Bacteria</taxon>
        <taxon>Pseudomonadati</taxon>
        <taxon>Bacteroidota</taxon>
        <taxon>Bacteroidia</taxon>
        <taxon>Bacteroidales</taxon>
        <taxon>Prevotellaceae</taxon>
        <taxon>Hallella</taxon>
    </lineage>
</organism>
<dbReference type="EMBL" id="JBBNFP010000003">
    <property type="protein sequence ID" value="MEQ2485763.1"/>
    <property type="molecule type" value="Genomic_DNA"/>
</dbReference>
<dbReference type="RefSeq" id="WP_215758756.1">
    <property type="nucleotide sequence ID" value="NZ_JAHKBE010000002.1"/>
</dbReference>
<keyword evidence="3" id="KW-1185">Reference proteome</keyword>
<feature type="signal peptide" evidence="1">
    <location>
        <begin position="1"/>
        <end position="20"/>
    </location>
</feature>
<accession>A0ABV1FN06</accession>
<proteinExistence type="predicted"/>
<comment type="caution">
    <text evidence="2">The sequence shown here is derived from an EMBL/GenBank/DDBJ whole genome shotgun (WGS) entry which is preliminary data.</text>
</comment>